<evidence type="ECO:0000313" key="3">
    <source>
        <dbReference type="Proteomes" id="UP000636709"/>
    </source>
</evidence>
<comment type="caution">
    <text evidence="2">The sequence shown here is derived from an EMBL/GenBank/DDBJ whole genome shotgun (WGS) entry which is preliminary data.</text>
</comment>
<name>A0A835BR06_9POAL</name>
<protein>
    <recommendedName>
        <fullName evidence="1">F-box domain-containing protein</fullName>
    </recommendedName>
</protein>
<evidence type="ECO:0000259" key="1">
    <source>
        <dbReference type="Pfam" id="PF00646"/>
    </source>
</evidence>
<dbReference type="PANTHER" id="PTHR35546:SF130">
    <property type="entry name" value="EXPRESSED PROTEIN"/>
    <property type="match status" value="1"/>
</dbReference>
<dbReference type="EMBL" id="JACEFO010001753">
    <property type="protein sequence ID" value="KAF8711430.1"/>
    <property type="molecule type" value="Genomic_DNA"/>
</dbReference>
<gene>
    <name evidence="2" type="ORF">HU200_029462</name>
</gene>
<dbReference type="Pfam" id="PF00646">
    <property type="entry name" value="F-box"/>
    <property type="match status" value="1"/>
</dbReference>
<dbReference type="AlphaFoldDB" id="A0A835BR06"/>
<reference evidence="2" key="1">
    <citation type="submission" date="2020-07" db="EMBL/GenBank/DDBJ databases">
        <title>Genome sequence and genetic diversity analysis of an under-domesticated orphan crop, white fonio (Digitaria exilis).</title>
        <authorList>
            <person name="Bennetzen J.L."/>
            <person name="Chen S."/>
            <person name="Ma X."/>
            <person name="Wang X."/>
            <person name="Yssel A.E.J."/>
            <person name="Chaluvadi S.R."/>
            <person name="Johnson M."/>
            <person name="Gangashetty P."/>
            <person name="Hamidou F."/>
            <person name="Sanogo M.D."/>
            <person name="Zwaenepoel A."/>
            <person name="Wallace J."/>
            <person name="Van De Peer Y."/>
            <person name="Van Deynze A."/>
        </authorList>
    </citation>
    <scope>NUCLEOTIDE SEQUENCE</scope>
    <source>
        <tissue evidence="2">Leaves</tissue>
    </source>
</reference>
<proteinExistence type="predicted"/>
<evidence type="ECO:0000313" key="2">
    <source>
        <dbReference type="EMBL" id="KAF8711430.1"/>
    </source>
</evidence>
<organism evidence="2 3">
    <name type="scientific">Digitaria exilis</name>
    <dbReference type="NCBI Taxonomy" id="1010633"/>
    <lineage>
        <taxon>Eukaryota</taxon>
        <taxon>Viridiplantae</taxon>
        <taxon>Streptophyta</taxon>
        <taxon>Embryophyta</taxon>
        <taxon>Tracheophyta</taxon>
        <taxon>Spermatophyta</taxon>
        <taxon>Magnoliopsida</taxon>
        <taxon>Liliopsida</taxon>
        <taxon>Poales</taxon>
        <taxon>Poaceae</taxon>
        <taxon>PACMAD clade</taxon>
        <taxon>Panicoideae</taxon>
        <taxon>Panicodae</taxon>
        <taxon>Paniceae</taxon>
        <taxon>Anthephorinae</taxon>
        <taxon>Digitaria</taxon>
    </lineage>
</organism>
<dbReference type="InterPro" id="IPR055290">
    <property type="entry name" value="At3g26010-like"/>
</dbReference>
<keyword evidence="3" id="KW-1185">Reference proteome</keyword>
<dbReference type="SUPFAM" id="SSF81383">
    <property type="entry name" value="F-box domain"/>
    <property type="match status" value="1"/>
</dbReference>
<dbReference type="Proteomes" id="UP000636709">
    <property type="component" value="Unassembled WGS sequence"/>
</dbReference>
<dbReference type="Gene3D" id="1.20.1280.50">
    <property type="match status" value="1"/>
</dbReference>
<feature type="domain" description="F-box" evidence="1">
    <location>
        <begin position="8"/>
        <end position="36"/>
    </location>
</feature>
<dbReference type="OrthoDB" id="600718at2759"/>
<dbReference type="InterPro" id="IPR036047">
    <property type="entry name" value="F-box-like_dom_sf"/>
</dbReference>
<accession>A0A835BR06</accession>
<dbReference type="PANTHER" id="PTHR35546">
    <property type="entry name" value="F-BOX PROTEIN INTERACTION DOMAIN PROTEIN-RELATED"/>
    <property type="match status" value="1"/>
</dbReference>
<sequence length="371" mass="41303">MPGRTRFADLSDELVAAVLARLPLRDAARARLVCRRTDYFPFPLGFSDAAAEDAPAAAADLSFLLPNTSPSAANPPGGGGIGNANVHVTSSCNGLLLVCYPLPRRTEHPLTREVAPIPALDNPELLHGFNLAFDPATSPHYKVVAFGLWYDIYVFSSVTRSWGRTPIRPGRRHLLGLRSLRAVFWNGSMVWTLGHALIRLVLGSESLTRIPMPPRIKKKRGWICAYIGESGGHLQMIGYTKEEKLTACFEILEMQSDVSKWSVLYQVDLGRVKELHPEIEWPTWDTRQLEHKVIDHLAISPVCVVRGSEEAGKQGVLIFSIPGKIMLYDMEDQRVSLIQEVMSSPGGDRGPYTLEHPWHYFYAYSPSLFTV</sequence>
<dbReference type="InterPro" id="IPR001810">
    <property type="entry name" value="F-box_dom"/>
</dbReference>